<evidence type="ECO:0000259" key="1">
    <source>
        <dbReference type="Pfam" id="PF01844"/>
    </source>
</evidence>
<protein>
    <submittedName>
        <fullName evidence="2">NinG protein</fullName>
    </submittedName>
</protein>
<feature type="domain" description="HNH" evidence="1">
    <location>
        <begin position="60"/>
        <end position="104"/>
    </location>
</feature>
<dbReference type="Pfam" id="PF01844">
    <property type="entry name" value="HNH"/>
    <property type="match status" value="1"/>
</dbReference>
<dbReference type="GO" id="GO:0003676">
    <property type="term" value="F:nucleic acid binding"/>
    <property type="evidence" value="ECO:0007669"/>
    <property type="project" value="InterPro"/>
</dbReference>
<dbReference type="GO" id="GO:0004519">
    <property type="term" value="F:endonuclease activity"/>
    <property type="evidence" value="ECO:0007669"/>
    <property type="project" value="InterPro"/>
</dbReference>
<proteinExistence type="predicted"/>
<sequence length="112" mass="13401">MWRKKVKEEVRPCVKCGANHLIYNRIKWLCKDCDKEVTRERRGDLQSLFQEIWNERPHKCTKCGKDLGNDPKPIFFSHIKSRGAHPELKMDKNNIRLLCSACHKFEDFNERE</sequence>
<dbReference type="EMBL" id="BK014938">
    <property type="protein sequence ID" value="DAD83515.1"/>
    <property type="molecule type" value="Genomic_DNA"/>
</dbReference>
<dbReference type="InterPro" id="IPR002711">
    <property type="entry name" value="HNH"/>
</dbReference>
<organism evidence="2">
    <name type="scientific">Siphoviridae sp. ctxc31</name>
    <dbReference type="NCBI Taxonomy" id="2826520"/>
    <lineage>
        <taxon>Viruses</taxon>
        <taxon>Duplodnaviria</taxon>
        <taxon>Heunggongvirae</taxon>
        <taxon>Uroviricota</taxon>
        <taxon>Caudoviricetes</taxon>
    </lineage>
</organism>
<accession>A0A8S5MNM2</accession>
<name>A0A8S5MNM2_9CAUD</name>
<dbReference type="GO" id="GO:0008270">
    <property type="term" value="F:zinc ion binding"/>
    <property type="evidence" value="ECO:0007669"/>
    <property type="project" value="InterPro"/>
</dbReference>
<reference evidence="2" key="1">
    <citation type="journal article" date="2021" name="Proc. Natl. Acad. Sci. U.S.A.">
        <title>A Catalog of Tens of Thousands of Viruses from Human Metagenomes Reveals Hidden Associations with Chronic Diseases.</title>
        <authorList>
            <person name="Tisza M.J."/>
            <person name="Buck C.B."/>
        </authorList>
    </citation>
    <scope>NUCLEOTIDE SEQUENCE</scope>
    <source>
        <strain evidence="2">Ctxc31</strain>
    </source>
</reference>
<evidence type="ECO:0000313" key="2">
    <source>
        <dbReference type="EMBL" id="DAD83515.1"/>
    </source>
</evidence>